<sequence length="86" mass="9666">MRSWQSLGNMMLKSRCSRTVEDERSCQVCQTRGRLGTKAHNGVANTVDQQRRPSRRSRHENGVDGEMPEQHAIAGEGQSVVEEEPT</sequence>
<dbReference type="AlphaFoldDB" id="A0A0D9W2P7"/>
<proteinExistence type="predicted"/>
<evidence type="ECO:0000313" key="3">
    <source>
        <dbReference type="Proteomes" id="UP000032180"/>
    </source>
</evidence>
<dbReference type="Proteomes" id="UP000032180">
    <property type="component" value="Chromosome 4"/>
</dbReference>
<protein>
    <submittedName>
        <fullName evidence="2">Uncharacterized protein</fullName>
    </submittedName>
</protein>
<feature type="region of interest" description="Disordered" evidence="1">
    <location>
        <begin position="37"/>
        <end position="86"/>
    </location>
</feature>
<evidence type="ECO:0000313" key="2">
    <source>
        <dbReference type="EnsemblPlants" id="LPERR04G02900.1"/>
    </source>
</evidence>
<dbReference type="EnsemblPlants" id="LPERR04G02900.1">
    <property type="protein sequence ID" value="LPERR04G02900.1"/>
    <property type="gene ID" value="LPERR04G02900"/>
</dbReference>
<organism evidence="2 3">
    <name type="scientific">Leersia perrieri</name>
    <dbReference type="NCBI Taxonomy" id="77586"/>
    <lineage>
        <taxon>Eukaryota</taxon>
        <taxon>Viridiplantae</taxon>
        <taxon>Streptophyta</taxon>
        <taxon>Embryophyta</taxon>
        <taxon>Tracheophyta</taxon>
        <taxon>Spermatophyta</taxon>
        <taxon>Magnoliopsida</taxon>
        <taxon>Liliopsida</taxon>
        <taxon>Poales</taxon>
        <taxon>Poaceae</taxon>
        <taxon>BOP clade</taxon>
        <taxon>Oryzoideae</taxon>
        <taxon>Oryzeae</taxon>
        <taxon>Oryzinae</taxon>
        <taxon>Leersia</taxon>
    </lineage>
</organism>
<keyword evidence="3" id="KW-1185">Reference proteome</keyword>
<reference evidence="2" key="3">
    <citation type="submission" date="2015-04" db="UniProtKB">
        <authorList>
            <consortium name="EnsemblPlants"/>
        </authorList>
    </citation>
    <scope>IDENTIFICATION</scope>
</reference>
<dbReference type="HOGENOM" id="CLU_191731_0_0_1"/>
<accession>A0A0D9W2P7</accession>
<name>A0A0D9W2P7_9ORYZ</name>
<reference evidence="3" key="2">
    <citation type="submission" date="2013-12" db="EMBL/GenBank/DDBJ databases">
        <authorList>
            <person name="Yu Y."/>
            <person name="Lee S."/>
            <person name="de Baynast K."/>
            <person name="Wissotski M."/>
            <person name="Liu L."/>
            <person name="Talag J."/>
            <person name="Goicoechea J."/>
            <person name="Angelova A."/>
            <person name="Jetty R."/>
            <person name="Kudrna D."/>
            <person name="Golser W."/>
            <person name="Rivera L."/>
            <person name="Zhang J."/>
            <person name="Wing R."/>
        </authorList>
    </citation>
    <scope>NUCLEOTIDE SEQUENCE</scope>
</reference>
<dbReference type="Gramene" id="LPERR04G02900.1">
    <property type="protein sequence ID" value="LPERR04G02900.1"/>
    <property type="gene ID" value="LPERR04G02900"/>
</dbReference>
<evidence type="ECO:0000256" key="1">
    <source>
        <dbReference type="SAM" id="MobiDB-lite"/>
    </source>
</evidence>
<reference evidence="2 3" key="1">
    <citation type="submission" date="2012-08" db="EMBL/GenBank/DDBJ databases">
        <title>Oryza genome evolution.</title>
        <authorList>
            <person name="Wing R.A."/>
        </authorList>
    </citation>
    <scope>NUCLEOTIDE SEQUENCE</scope>
</reference>